<dbReference type="GO" id="GO:0008270">
    <property type="term" value="F:zinc ion binding"/>
    <property type="evidence" value="ECO:0007669"/>
    <property type="project" value="UniProtKB-UniRule"/>
</dbReference>
<keyword evidence="2 3" id="KW-0862">Zinc</keyword>
<dbReference type="SUPFAM" id="SSF57716">
    <property type="entry name" value="Glucocorticoid receptor-like (DNA-binding domain)"/>
    <property type="match status" value="1"/>
</dbReference>
<dbReference type="Proteomes" id="UP000276260">
    <property type="component" value="Unassembled WGS sequence"/>
</dbReference>
<comment type="function">
    <text evidence="3">Inhibits all the catalytic activities of DNA gyrase by preventing its interaction with DNA. Acts by binding directly to the C-terminal domain of GyrB, which probably disrupts DNA binding by the gyrase.</text>
</comment>
<comment type="subunit">
    <text evidence="3">Interacts with GyrB.</text>
</comment>
<name>A0A3P3QJD1_9GAMM</name>
<evidence type="ECO:0000313" key="4">
    <source>
        <dbReference type="EMBL" id="RRJ21284.1"/>
    </source>
</evidence>
<dbReference type="InterPro" id="IPR013088">
    <property type="entry name" value="Znf_NHR/GATA"/>
</dbReference>
<proteinExistence type="inferred from homology"/>
<sequence length="76" mass="8766">MTTIVKCPTCQKEVIWGPGSAFRPFCSDRCRLIDLGAWANEEHRIPDKGRTDLPLSEQQLAELENELLEQDNEFFK</sequence>
<feature type="binding site" evidence="3">
    <location>
        <position position="26"/>
    </location>
    <ligand>
        <name>Zn(2+)</name>
        <dbReference type="ChEBI" id="CHEBI:29105"/>
    </ligand>
</feature>
<dbReference type="PANTHER" id="PTHR36150:SF1">
    <property type="entry name" value="DNA GYRASE INHIBITOR YACG"/>
    <property type="match status" value="1"/>
</dbReference>
<reference evidence="4 5" key="1">
    <citation type="submission" date="2018-11" db="EMBL/GenBank/DDBJ databases">
        <title>Draft genome analysis of Rheinheimera mesophila isolated from an industrial waste site.</title>
        <authorList>
            <person name="Yu Q."/>
            <person name="Qi Y."/>
            <person name="Zhang H."/>
            <person name="Lu Y."/>
            <person name="Pu J."/>
        </authorList>
    </citation>
    <scope>NUCLEOTIDE SEQUENCE [LARGE SCALE GENOMIC DNA]</scope>
    <source>
        <strain evidence="4 5">IITR13</strain>
    </source>
</reference>
<evidence type="ECO:0000256" key="1">
    <source>
        <dbReference type="ARBA" id="ARBA00022723"/>
    </source>
</evidence>
<keyword evidence="1 3" id="KW-0479">Metal-binding</keyword>
<dbReference type="Gene3D" id="3.30.50.10">
    <property type="entry name" value="Erythroid Transcription Factor GATA-1, subunit A"/>
    <property type="match status" value="1"/>
</dbReference>
<dbReference type="EMBL" id="RRCF01000002">
    <property type="protein sequence ID" value="RRJ21284.1"/>
    <property type="molecule type" value="Genomic_DNA"/>
</dbReference>
<gene>
    <name evidence="3 4" type="primary">yacG</name>
    <name evidence="4" type="ORF">EIK76_10410</name>
</gene>
<protein>
    <recommendedName>
        <fullName evidence="3">DNA gyrase inhibitor YacG</fullName>
    </recommendedName>
</protein>
<feature type="binding site" evidence="3">
    <location>
        <position position="7"/>
    </location>
    <ligand>
        <name>Zn(2+)</name>
        <dbReference type="ChEBI" id="CHEBI:29105"/>
    </ligand>
</feature>
<dbReference type="AlphaFoldDB" id="A0A3P3QJD1"/>
<feature type="binding site" evidence="3">
    <location>
        <position position="10"/>
    </location>
    <ligand>
        <name>Zn(2+)</name>
        <dbReference type="ChEBI" id="CHEBI:29105"/>
    </ligand>
</feature>
<comment type="caution">
    <text evidence="4">The sequence shown here is derived from an EMBL/GenBank/DDBJ whole genome shotgun (WGS) entry which is preliminary data.</text>
</comment>
<keyword evidence="5" id="KW-1185">Reference proteome</keyword>
<dbReference type="OrthoDB" id="9809663at2"/>
<dbReference type="Pfam" id="PF03884">
    <property type="entry name" value="YacG"/>
    <property type="match status" value="1"/>
</dbReference>
<evidence type="ECO:0000256" key="3">
    <source>
        <dbReference type="HAMAP-Rule" id="MF_00649"/>
    </source>
</evidence>
<dbReference type="RefSeq" id="WP_046519059.1">
    <property type="nucleotide sequence ID" value="NZ_LAVS01000007.1"/>
</dbReference>
<evidence type="ECO:0000313" key="5">
    <source>
        <dbReference type="Proteomes" id="UP000276260"/>
    </source>
</evidence>
<dbReference type="InterPro" id="IPR005584">
    <property type="entry name" value="DNA_gyrase_inhibitor_YacG"/>
</dbReference>
<comment type="similarity">
    <text evidence="3">Belongs to the DNA gyrase inhibitor YacG family.</text>
</comment>
<comment type="cofactor">
    <cofactor evidence="3">
        <name>Zn(2+)</name>
        <dbReference type="ChEBI" id="CHEBI:29105"/>
    </cofactor>
    <text evidence="3">Binds 1 zinc ion.</text>
</comment>
<organism evidence="4 5">
    <name type="scientific">Rheinheimera mesophila</name>
    <dbReference type="NCBI Taxonomy" id="1547515"/>
    <lineage>
        <taxon>Bacteria</taxon>
        <taxon>Pseudomonadati</taxon>
        <taxon>Pseudomonadota</taxon>
        <taxon>Gammaproteobacteria</taxon>
        <taxon>Chromatiales</taxon>
        <taxon>Chromatiaceae</taxon>
        <taxon>Rheinheimera</taxon>
    </lineage>
</organism>
<feature type="binding site" evidence="3">
    <location>
        <position position="30"/>
    </location>
    <ligand>
        <name>Zn(2+)</name>
        <dbReference type="ChEBI" id="CHEBI:29105"/>
    </ligand>
</feature>
<dbReference type="PANTHER" id="PTHR36150">
    <property type="entry name" value="DNA GYRASE INHIBITOR YACG"/>
    <property type="match status" value="1"/>
</dbReference>
<evidence type="ECO:0000256" key="2">
    <source>
        <dbReference type="ARBA" id="ARBA00022833"/>
    </source>
</evidence>
<dbReference type="GO" id="GO:0008657">
    <property type="term" value="F:DNA topoisomerase type II (double strand cut, ATP-hydrolyzing) inhibitor activity"/>
    <property type="evidence" value="ECO:0007669"/>
    <property type="project" value="UniProtKB-UniRule"/>
</dbReference>
<accession>A0A3P3QJD1</accession>
<dbReference type="HAMAP" id="MF_00649">
    <property type="entry name" value="DNA_gyrase_inhibitor_YacG"/>
    <property type="match status" value="1"/>
</dbReference>
<dbReference type="NCBIfam" id="NF001638">
    <property type="entry name" value="PRK00418.1"/>
    <property type="match status" value="1"/>
</dbReference>
<dbReference type="GO" id="GO:0006355">
    <property type="term" value="P:regulation of DNA-templated transcription"/>
    <property type="evidence" value="ECO:0007669"/>
    <property type="project" value="InterPro"/>
</dbReference>